<organism evidence="1">
    <name type="scientific">Siphoviridae sp. ctxMM9</name>
    <dbReference type="NCBI Taxonomy" id="2827973"/>
    <lineage>
        <taxon>Viruses</taxon>
        <taxon>Duplodnaviria</taxon>
        <taxon>Heunggongvirae</taxon>
        <taxon>Uroviricota</taxon>
        <taxon>Caudoviricetes</taxon>
    </lineage>
</organism>
<protein>
    <submittedName>
        <fullName evidence="1">Uncharacterized protein</fullName>
    </submittedName>
</protein>
<sequence>MPSYYKQLDAIRKDRNMIKQSKYYKFFRIPLEEEPFHINANARTITVPAQFKANGLSVKGD</sequence>
<name>A0A8S5T642_9CAUD</name>
<evidence type="ECO:0000313" key="1">
    <source>
        <dbReference type="EMBL" id="DAF58812.1"/>
    </source>
</evidence>
<accession>A0A8S5T642</accession>
<dbReference type="EMBL" id="BK032759">
    <property type="protein sequence ID" value="DAF58812.1"/>
    <property type="molecule type" value="Genomic_DNA"/>
</dbReference>
<reference evidence="1" key="1">
    <citation type="journal article" date="2021" name="Proc. Natl. Acad. Sci. U.S.A.">
        <title>A Catalog of Tens of Thousands of Viruses from Human Metagenomes Reveals Hidden Associations with Chronic Diseases.</title>
        <authorList>
            <person name="Tisza M.J."/>
            <person name="Buck C.B."/>
        </authorList>
    </citation>
    <scope>NUCLEOTIDE SEQUENCE</scope>
    <source>
        <strain evidence="1">CtxMM9</strain>
    </source>
</reference>
<proteinExistence type="predicted"/>